<proteinExistence type="predicted"/>
<organism evidence="2 3">
    <name type="scientific">Naegleria lovaniensis</name>
    <name type="common">Amoeba</name>
    <dbReference type="NCBI Taxonomy" id="51637"/>
    <lineage>
        <taxon>Eukaryota</taxon>
        <taxon>Discoba</taxon>
        <taxon>Heterolobosea</taxon>
        <taxon>Tetramitia</taxon>
        <taxon>Eutetramitia</taxon>
        <taxon>Vahlkampfiidae</taxon>
        <taxon>Naegleria</taxon>
    </lineage>
</organism>
<dbReference type="EMBL" id="PYSW02000012">
    <property type="protein sequence ID" value="KAG2387793.1"/>
    <property type="molecule type" value="Genomic_DNA"/>
</dbReference>
<feature type="compositionally biased region" description="Polar residues" evidence="1">
    <location>
        <begin position="13"/>
        <end position="29"/>
    </location>
</feature>
<feature type="region of interest" description="Disordered" evidence="1">
    <location>
        <begin position="1"/>
        <end position="34"/>
    </location>
</feature>
<name>A0AA88GY51_NAELO</name>
<comment type="caution">
    <text evidence="2">The sequence shown here is derived from an EMBL/GenBank/DDBJ whole genome shotgun (WGS) entry which is preliminary data.</text>
</comment>
<accession>A0AA88GY51</accession>
<evidence type="ECO:0000256" key="1">
    <source>
        <dbReference type="SAM" id="MobiDB-lite"/>
    </source>
</evidence>
<sequence length="164" mass="18585">MNVYANMDHAEPTSHTPTTVPRASTSDPLLQSKMEKEKVLEQKTDMIADAVKANATPMNEELRKAHEFTPESLFNRELSKDIDESMTEKLNQTRIIANMDKGQDLTKEAGEWAKEQAKLERKFGVSNTNPDNLKGEEYEQSIPGKIRRGFKAARRWAKTFLTGS</sequence>
<dbReference type="GeneID" id="68093843"/>
<dbReference type="AlphaFoldDB" id="A0AA88GY51"/>
<evidence type="ECO:0000313" key="2">
    <source>
        <dbReference type="EMBL" id="KAG2387793.1"/>
    </source>
</evidence>
<gene>
    <name evidence="2" type="ORF">C9374_001387</name>
</gene>
<keyword evidence="3" id="KW-1185">Reference proteome</keyword>
<protein>
    <submittedName>
        <fullName evidence="2">Uncharacterized protein</fullName>
    </submittedName>
</protein>
<evidence type="ECO:0000313" key="3">
    <source>
        <dbReference type="Proteomes" id="UP000816034"/>
    </source>
</evidence>
<dbReference type="Proteomes" id="UP000816034">
    <property type="component" value="Unassembled WGS sequence"/>
</dbReference>
<dbReference type="RefSeq" id="XP_044551785.1">
    <property type="nucleotide sequence ID" value="XM_044689791.1"/>
</dbReference>
<reference evidence="2 3" key="1">
    <citation type="journal article" date="2018" name="BMC Genomics">
        <title>The genome of Naegleria lovaniensis, the basis for a comparative approach to unravel pathogenicity factors of the human pathogenic amoeba N. fowleri.</title>
        <authorList>
            <person name="Liechti N."/>
            <person name="Schurch N."/>
            <person name="Bruggmann R."/>
            <person name="Wittwer M."/>
        </authorList>
    </citation>
    <scope>NUCLEOTIDE SEQUENCE [LARGE SCALE GENOMIC DNA]</scope>
    <source>
        <strain evidence="2 3">ATCC 30569</strain>
    </source>
</reference>